<evidence type="ECO:0000256" key="7">
    <source>
        <dbReference type="ARBA" id="ARBA00023125"/>
    </source>
</evidence>
<dbReference type="FunFam" id="3.30.160.60:FF:000570">
    <property type="entry name" value="Spalt like transcription factor 3"/>
    <property type="match status" value="1"/>
</dbReference>
<feature type="region of interest" description="Disordered" evidence="12">
    <location>
        <begin position="604"/>
        <end position="672"/>
    </location>
</feature>
<dbReference type="SMART" id="SM00355">
    <property type="entry name" value="ZnF_C2H2"/>
    <property type="match status" value="7"/>
</dbReference>
<name>S4RIL1_PETMA</name>
<evidence type="ECO:0000256" key="1">
    <source>
        <dbReference type="ARBA" id="ARBA00004123"/>
    </source>
</evidence>
<protein>
    <submittedName>
        <fullName evidence="14">Spalt like transcription factor 3</fullName>
    </submittedName>
</protein>
<feature type="compositionally biased region" description="Basic and acidic residues" evidence="12">
    <location>
        <begin position="67"/>
        <end position="76"/>
    </location>
</feature>
<evidence type="ECO:0000256" key="6">
    <source>
        <dbReference type="ARBA" id="ARBA00023015"/>
    </source>
</evidence>
<keyword evidence="7" id="KW-0238">DNA-binding</keyword>
<feature type="region of interest" description="Disordered" evidence="12">
    <location>
        <begin position="474"/>
        <end position="496"/>
    </location>
</feature>
<evidence type="ECO:0000256" key="2">
    <source>
        <dbReference type="ARBA" id="ARBA00022723"/>
    </source>
</evidence>
<dbReference type="Ensembl" id="ENSPMAT00000005062.1">
    <property type="protein sequence ID" value="ENSPMAP00000005043.1"/>
    <property type="gene ID" value="ENSPMAG00000004595.1"/>
</dbReference>
<feature type="domain" description="C2H2-type" evidence="13">
    <location>
        <begin position="842"/>
        <end position="864"/>
    </location>
</feature>
<keyword evidence="2" id="KW-0479">Metal-binding</keyword>
<keyword evidence="8" id="KW-0804">Transcription</keyword>
<dbReference type="FunFam" id="3.30.160.60:FF:000260">
    <property type="entry name" value="Spalt-like transcription factor 1"/>
    <property type="match status" value="1"/>
</dbReference>
<accession>S4RIL1</accession>
<dbReference type="GO" id="GO:0000978">
    <property type="term" value="F:RNA polymerase II cis-regulatory region sequence-specific DNA binding"/>
    <property type="evidence" value="ECO:0007669"/>
    <property type="project" value="TreeGrafter"/>
</dbReference>
<comment type="subcellular location">
    <subcellularLocation>
        <location evidence="1">Nucleus</location>
    </subcellularLocation>
</comment>
<dbReference type="HOGENOM" id="CLU_005740_1_0_1"/>
<dbReference type="Pfam" id="PF00096">
    <property type="entry name" value="zf-C2H2"/>
    <property type="match status" value="5"/>
</dbReference>
<evidence type="ECO:0000256" key="10">
    <source>
        <dbReference type="ARBA" id="ARBA00038474"/>
    </source>
</evidence>
<dbReference type="PROSITE" id="PS50157">
    <property type="entry name" value="ZINC_FINGER_C2H2_2"/>
    <property type="match status" value="5"/>
</dbReference>
<keyword evidence="9" id="KW-0539">Nucleus</keyword>
<keyword evidence="4 11" id="KW-0863">Zinc-finger</keyword>
<dbReference type="GO" id="GO:0048731">
    <property type="term" value="P:system development"/>
    <property type="evidence" value="ECO:0007669"/>
    <property type="project" value="UniProtKB-ARBA"/>
</dbReference>
<dbReference type="AlphaFoldDB" id="S4RIL1"/>
<evidence type="ECO:0000256" key="11">
    <source>
        <dbReference type="PROSITE-ProRule" id="PRU00042"/>
    </source>
</evidence>
<dbReference type="GO" id="GO:0005634">
    <property type="term" value="C:nucleus"/>
    <property type="evidence" value="ECO:0007669"/>
    <property type="project" value="UniProtKB-SubCell"/>
</dbReference>
<dbReference type="InterPro" id="IPR013087">
    <property type="entry name" value="Znf_C2H2_type"/>
</dbReference>
<keyword evidence="3" id="KW-0677">Repeat</keyword>
<reference evidence="14" key="1">
    <citation type="submission" date="2025-08" db="UniProtKB">
        <authorList>
            <consortium name="Ensembl"/>
        </authorList>
    </citation>
    <scope>IDENTIFICATION</scope>
</reference>
<feature type="region of interest" description="Disordered" evidence="12">
    <location>
        <begin position="279"/>
        <end position="299"/>
    </location>
</feature>
<reference evidence="14" key="2">
    <citation type="submission" date="2025-09" db="UniProtKB">
        <authorList>
            <consortium name="Ensembl"/>
        </authorList>
    </citation>
    <scope>IDENTIFICATION</scope>
</reference>
<dbReference type="PANTHER" id="PTHR23233:SF84">
    <property type="entry name" value="FI23031P1"/>
    <property type="match status" value="1"/>
</dbReference>
<dbReference type="GO" id="GO:0008270">
    <property type="term" value="F:zinc ion binding"/>
    <property type="evidence" value="ECO:0007669"/>
    <property type="project" value="UniProtKB-KW"/>
</dbReference>
<evidence type="ECO:0000256" key="9">
    <source>
        <dbReference type="ARBA" id="ARBA00023242"/>
    </source>
</evidence>
<organism evidence="14">
    <name type="scientific">Petromyzon marinus</name>
    <name type="common">Sea lamprey</name>
    <dbReference type="NCBI Taxonomy" id="7757"/>
    <lineage>
        <taxon>Eukaryota</taxon>
        <taxon>Metazoa</taxon>
        <taxon>Chordata</taxon>
        <taxon>Craniata</taxon>
        <taxon>Vertebrata</taxon>
        <taxon>Cyclostomata</taxon>
        <taxon>Hyperoartia</taxon>
        <taxon>Petromyzontiformes</taxon>
        <taxon>Petromyzontidae</taxon>
        <taxon>Petromyzon</taxon>
    </lineage>
</organism>
<feature type="domain" description="C2H2-type" evidence="13">
    <location>
        <begin position="561"/>
        <end position="588"/>
    </location>
</feature>
<dbReference type="GO" id="GO:0000981">
    <property type="term" value="F:DNA-binding transcription factor activity, RNA polymerase II-specific"/>
    <property type="evidence" value="ECO:0007669"/>
    <property type="project" value="TreeGrafter"/>
</dbReference>
<dbReference type="InterPro" id="IPR051565">
    <property type="entry name" value="Sal_C2H2-zinc-finger"/>
</dbReference>
<sequence length="880" mass="92067">HVCDSCCGQFPTMAALGQHMESCGKAPAVFIVEESDKVPPDDGSPGNEIGVLREGFPVAVAVPNGDGKTKASHFPDDSPPPLESSKRFRADSSGSVGGHAVTSSSSGGGGGKGKVNGYSLSEALEVGRSEKAAAAAAAGGSKVAMSGAAASLPFIVEQLVSLHQQQMNQLHLIEQIRSQVTLMVAASSAAAAAAAASIPLRLNHAAKMTTPMAPLGRPQPIHVATSSVSTATNYIQGGSLVSAMSSPGILPSFGTMTTSSPGLVYPILTRLPHGAVPFQSQHGEPALSHGGRHRRNRHLSVERKASGEEAAAAASSAAMAAVSFIKNKCRYCGKVFGSDSALQIHLRSHTGERPFKCNICGSRFTTRGNLKVHFQRHKEQYPDIPMNPHPVAEHLDNVVTKSGLPYGMSISAEESAAVREVERGLGQGGRDDETAISFATSTNYMFYNKMNSLSNSEASAHVSRANFEERLRSDFSYGSGGGGFPDPRRRSETSKLEQLVQSLEERGLPGGSAGAPADDGAGVGTVPNQCGVCHRVLSCTKANLVLHYAVHRGKPAVRALHSCPICQKQFTNAMVLQQHIRMHMGGQIGGRPVEEAASYLSGDNMETAEGGSADGENRDADDDEEEFADARDASFTEGAAEPGPSFSQGPSPPGSVSSDASTGKKPKSGLLNFSQESFNGIAEGDASSQDGTLSFKYGEFSRMDFSPAPSSAASLSNGSTNDHRLKLLALVGLGEGFNPIKTESNAEGSNDGMADQSQESPSVALPSEGESPSPGQALGLGLGMGLPRGFLQSLVSPRSSSTPPFASRRSSKQHNCPVCGKNYSSASALQIHSRTHTGEKPYACSVCGRAFTTKGNLKVHMTTHMWNSVPVRRGRRLSTE</sequence>
<feature type="domain" description="C2H2-type" evidence="13">
    <location>
        <begin position="327"/>
        <end position="354"/>
    </location>
</feature>
<dbReference type="InterPro" id="IPR036236">
    <property type="entry name" value="Znf_C2H2_sf"/>
</dbReference>
<evidence type="ECO:0000313" key="14">
    <source>
        <dbReference type="Ensembl" id="ENSPMAP00000005043.1"/>
    </source>
</evidence>
<keyword evidence="5" id="KW-0862">Zinc</keyword>
<evidence type="ECO:0000256" key="3">
    <source>
        <dbReference type="ARBA" id="ARBA00022737"/>
    </source>
</evidence>
<feature type="compositionally biased region" description="Low complexity" evidence="12">
    <location>
        <begin position="92"/>
        <end position="105"/>
    </location>
</feature>
<dbReference type="SUPFAM" id="SSF57667">
    <property type="entry name" value="beta-beta-alpha zinc fingers"/>
    <property type="match status" value="3"/>
</dbReference>
<feature type="compositionally biased region" description="Basic and acidic residues" evidence="12">
    <location>
        <begin position="486"/>
        <end position="495"/>
    </location>
</feature>
<evidence type="ECO:0000259" key="13">
    <source>
        <dbReference type="PROSITE" id="PS50157"/>
    </source>
</evidence>
<feature type="compositionally biased region" description="Low complexity" evidence="12">
    <location>
        <begin position="642"/>
        <end position="658"/>
    </location>
</feature>
<feature type="domain" description="C2H2-type" evidence="13">
    <location>
        <begin position="355"/>
        <end position="382"/>
    </location>
</feature>
<feature type="region of interest" description="Disordered" evidence="12">
    <location>
        <begin position="62"/>
        <end position="113"/>
    </location>
</feature>
<dbReference type="PANTHER" id="PTHR23233">
    <property type="entry name" value="SAL-LIKE PROTEIN"/>
    <property type="match status" value="1"/>
</dbReference>
<dbReference type="STRING" id="7757.ENSPMAP00000005043"/>
<dbReference type="Gene3D" id="3.30.160.60">
    <property type="entry name" value="Classic Zinc Finger"/>
    <property type="match status" value="5"/>
</dbReference>
<keyword evidence="6" id="KW-0805">Transcription regulation</keyword>
<proteinExistence type="inferred from homology"/>
<evidence type="ECO:0000256" key="5">
    <source>
        <dbReference type="ARBA" id="ARBA00022833"/>
    </source>
</evidence>
<dbReference type="PROSITE" id="PS00028">
    <property type="entry name" value="ZINC_FINGER_C2H2_1"/>
    <property type="match status" value="5"/>
</dbReference>
<dbReference type="CDD" id="cd20908">
    <property type="entry name" value="SUF4-like"/>
    <property type="match status" value="1"/>
</dbReference>
<feature type="domain" description="C2H2-type" evidence="13">
    <location>
        <begin position="814"/>
        <end position="841"/>
    </location>
</feature>
<comment type="similarity">
    <text evidence="10">Belongs to the sal C2H2-type zinc-finger protein family.</text>
</comment>
<dbReference type="FunFam" id="3.30.160.60:FF:000215">
    <property type="entry name" value="Spalt-like transcription factor 3"/>
    <property type="match status" value="1"/>
</dbReference>
<evidence type="ECO:0000256" key="4">
    <source>
        <dbReference type="ARBA" id="ARBA00022771"/>
    </source>
</evidence>
<feature type="compositionally biased region" description="Polar residues" evidence="12">
    <location>
        <begin position="793"/>
        <end position="804"/>
    </location>
</feature>
<dbReference type="GeneTree" id="ENSGT00940000159356"/>
<feature type="region of interest" description="Disordered" evidence="12">
    <location>
        <begin position="740"/>
        <end position="814"/>
    </location>
</feature>
<dbReference type="FunFam" id="3.30.160.60:FF:000079">
    <property type="entry name" value="Spalt-like transcription factor 3"/>
    <property type="match status" value="1"/>
</dbReference>
<evidence type="ECO:0000256" key="8">
    <source>
        <dbReference type="ARBA" id="ARBA00023163"/>
    </source>
</evidence>
<evidence type="ECO:0000256" key="12">
    <source>
        <dbReference type="SAM" id="MobiDB-lite"/>
    </source>
</evidence>